<evidence type="ECO:0000256" key="2">
    <source>
        <dbReference type="ARBA" id="ARBA00011245"/>
    </source>
</evidence>
<evidence type="ECO:0000256" key="12">
    <source>
        <dbReference type="ARBA" id="ARBA00049091"/>
    </source>
</evidence>
<keyword evidence="7" id="KW-1015">Disulfide bond</keyword>
<dbReference type="SUPFAM" id="SSF52833">
    <property type="entry name" value="Thioredoxin-like"/>
    <property type="match status" value="1"/>
</dbReference>
<evidence type="ECO:0000256" key="5">
    <source>
        <dbReference type="ARBA" id="ARBA00022862"/>
    </source>
</evidence>
<keyword evidence="6" id="KW-0560">Oxidoreductase</keyword>
<evidence type="ECO:0000256" key="3">
    <source>
        <dbReference type="ARBA" id="ARBA00013017"/>
    </source>
</evidence>
<dbReference type="PROSITE" id="PS51257">
    <property type="entry name" value="PROKAR_LIPOPROTEIN"/>
    <property type="match status" value="1"/>
</dbReference>
<proteinExistence type="inferred from homology"/>
<protein>
    <recommendedName>
        <fullName evidence="3">thioredoxin-dependent peroxiredoxin</fullName>
        <ecNumber evidence="3">1.11.1.24</ecNumber>
    </recommendedName>
    <alternativeName>
        <fullName evidence="9">Thioredoxin peroxidase</fullName>
    </alternativeName>
    <alternativeName>
        <fullName evidence="11">Thioredoxin-dependent peroxiredoxin Bcp</fullName>
    </alternativeName>
</protein>
<organism evidence="14 15">
    <name type="scientific">Sandaracinus amylolyticus</name>
    <dbReference type="NCBI Taxonomy" id="927083"/>
    <lineage>
        <taxon>Bacteria</taxon>
        <taxon>Pseudomonadati</taxon>
        <taxon>Myxococcota</taxon>
        <taxon>Polyangia</taxon>
        <taxon>Polyangiales</taxon>
        <taxon>Sandaracinaceae</taxon>
        <taxon>Sandaracinus</taxon>
    </lineage>
</organism>
<dbReference type="GO" id="GO:0034599">
    <property type="term" value="P:cellular response to oxidative stress"/>
    <property type="evidence" value="ECO:0007669"/>
    <property type="project" value="TreeGrafter"/>
</dbReference>
<evidence type="ECO:0000256" key="11">
    <source>
        <dbReference type="ARBA" id="ARBA00042639"/>
    </source>
</evidence>
<evidence type="ECO:0000256" key="9">
    <source>
        <dbReference type="ARBA" id="ARBA00032824"/>
    </source>
</evidence>
<feature type="domain" description="Thioredoxin" evidence="13">
    <location>
        <begin position="42"/>
        <end position="187"/>
    </location>
</feature>
<dbReference type="EMBL" id="CP011125">
    <property type="protein sequence ID" value="AKF10516.1"/>
    <property type="molecule type" value="Genomic_DNA"/>
</dbReference>
<evidence type="ECO:0000256" key="1">
    <source>
        <dbReference type="ARBA" id="ARBA00003330"/>
    </source>
</evidence>
<dbReference type="Pfam" id="PF00578">
    <property type="entry name" value="AhpC-TSA"/>
    <property type="match status" value="1"/>
</dbReference>
<dbReference type="PANTHER" id="PTHR42801:SF4">
    <property type="entry name" value="AHPC_TSA FAMILY PROTEIN"/>
    <property type="match status" value="1"/>
</dbReference>
<comment type="similarity">
    <text evidence="10">Belongs to the peroxiredoxin family. BCP/PrxQ subfamily.</text>
</comment>
<dbReference type="EC" id="1.11.1.24" evidence="3"/>
<dbReference type="RefSeq" id="WP_205627109.1">
    <property type="nucleotide sequence ID" value="NZ_CP011125.1"/>
</dbReference>
<dbReference type="AlphaFoldDB" id="A0A0F6YLM1"/>
<comment type="subunit">
    <text evidence="2">Monomer.</text>
</comment>
<dbReference type="InterPro" id="IPR050924">
    <property type="entry name" value="Peroxiredoxin_BCP/PrxQ"/>
</dbReference>
<evidence type="ECO:0000256" key="4">
    <source>
        <dbReference type="ARBA" id="ARBA00022559"/>
    </source>
</evidence>
<dbReference type="STRING" id="927083.DB32_007665"/>
<evidence type="ECO:0000313" key="15">
    <source>
        <dbReference type="Proteomes" id="UP000034883"/>
    </source>
</evidence>
<dbReference type="Gene3D" id="3.40.30.10">
    <property type="entry name" value="Glutaredoxin"/>
    <property type="match status" value="1"/>
</dbReference>
<evidence type="ECO:0000256" key="6">
    <source>
        <dbReference type="ARBA" id="ARBA00023002"/>
    </source>
</evidence>
<dbReference type="GO" id="GO:0008379">
    <property type="term" value="F:thioredoxin peroxidase activity"/>
    <property type="evidence" value="ECO:0007669"/>
    <property type="project" value="TreeGrafter"/>
</dbReference>
<evidence type="ECO:0000256" key="7">
    <source>
        <dbReference type="ARBA" id="ARBA00023157"/>
    </source>
</evidence>
<dbReference type="GO" id="GO:0005737">
    <property type="term" value="C:cytoplasm"/>
    <property type="evidence" value="ECO:0007669"/>
    <property type="project" value="TreeGrafter"/>
</dbReference>
<keyword evidence="5" id="KW-0049">Antioxidant</keyword>
<dbReference type="GO" id="GO:0045454">
    <property type="term" value="P:cell redox homeostasis"/>
    <property type="evidence" value="ECO:0007669"/>
    <property type="project" value="TreeGrafter"/>
</dbReference>
<dbReference type="Proteomes" id="UP000034883">
    <property type="component" value="Chromosome"/>
</dbReference>
<accession>A0A0F6YLM1</accession>
<evidence type="ECO:0000313" key="14">
    <source>
        <dbReference type="EMBL" id="AKF10516.1"/>
    </source>
</evidence>
<evidence type="ECO:0000256" key="8">
    <source>
        <dbReference type="ARBA" id="ARBA00023284"/>
    </source>
</evidence>
<keyword evidence="8" id="KW-0676">Redox-active center</keyword>
<dbReference type="InterPro" id="IPR013766">
    <property type="entry name" value="Thioredoxin_domain"/>
</dbReference>
<comment type="catalytic activity">
    <reaction evidence="12">
        <text>a hydroperoxide + [thioredoxin]-dithiol = an alcohol + [thioredoxin]-disulfide + H2O</text>
        <dbReference type="Rhea" id="RHEA:62620"/>
        <dbReference type="Rhea" id="RHEA-COMP:10698"/>
        <dbReference type="Rhea" id="RHEA-COMP:10700"/>
        <dbReference type="ChEBI" id="CHEBI:15377"/>
        <dbReference type="ChEBI" id="CHEBI:29950"/>
        <dbReference type="ChEBI" id="CHEBI:30879"/>
        <dbReference type="ChEBI" id="CHEBI:35924"/>
        <dbReference type="ChEBI" id="CHEBI:50058"/>
        <dbReference type="EC" id="1.11.1.24"/>
    </reaction>
</comment>
<sequence>MRLRMIGNVVIAAMLAACGGSQQVSGGGGTTAEAAPARETPVPVGEAAPAFMLQDQTGRVRQLSEYRGHPVVLYFYPRDATPGCTAEACAFRDAWDRLQGTGAVVLGVSTDDVESHRRFHDEHQLPFELLADLDGRVAQQYGVPMQMGMTARMTFLIDDEGVVRHVWEDVDPGVHVDEVIAEIDELP</sequence>
<reference evidence="14 15" key="1">
    <citation type="submission" date="2015-03" db="EMBL/GenBank/DDBJ databases">
        <title>Genome assembly of Sandaracinus amylolyticus DSM 53668.</title>
        <authorList>
            <person name="Sharma G."/>
            <person name="Subramanian S."/>
        </authorList>
    </citation>
    <scope>NUCLEOTIDE SEQUENCE [LARGE SCALE GENOMIC DNA]</scope>
    <source>
        <strain evidence="14 15">DSM 53668</strain>
    </source>
</reference>
<dbReference type="PANTHER" id="PTHR42801">
    <property type="entry name" value="THIOREDOXIN-DEPENDENT PEROXIDE REDUCTASE"/>
    <property type="match status" value="1"/>
</dbReference>
<evidence type="ECO:0000256" key="10">
    <source>
        <dbReference type="ARBA" id="ARBA00038489"/>
    </source>
</evidence>
<evidence type="ECO:0000259" key="13">
    <source>
        <dbReference type="PROSITE" id="PS51352"/>
    </source>
</evidence>
<gene>
    <name evidence="14" type="ORF">DB32_007665</name>
</gene>
<name>A0A0F6YLM1_9BACT</name>
<dbReference type="FunFam" id="3.40.30.10:FF:000007">
    <property type="entry name" value="Thioredoxin-dependent thiol peroxidase"/>
    <property type="match status" value="1"/>
</dbReference>
<comment type="function">
    <text evidence="1">Thiol-specific peroxidase that catalyzes the reduction of hydrogen peroxide and organic hydroperoxides to water and alcohols, respectively. Plays a role in cell protection against oxidative stress by detoxifying peroxides and as sensor of hydrogen peroxide-mediated signaling events.</text>
</comment>
<keyword evidence="4 14" id="KW-0575">Peroxidase</keyword>
<keyword evidence="15" id="KW-1185">Reference proteome</keyword>
<dbReference type="KEGG" id="samy:DB32_007665"/>
<dbReference type="InterPro" id="IPR036249">
    <property type="entry name" value="Thioredoxin-like_sf"/>
</dbReference>
<dbReference type="InterPro" id="IPR000866">
    <property type="entry name" value="AhpC/TSA"/>
</dbReference>
<dbReference type="PROSITE" id="PS51352">
    <property type="entry name" value="THIOREDOXIN_2"/>
    <property type="match status" value="1"/>
</dbReference>
<dbReference type="CDD" id="cd03017">
    <property type="entry name" value="PRX_BCP"/>
    <property type="match status" value="1"/>
</dbReference>